<dbReference type="Gene3D" id="1.25.40.20">
    <property type="entry name" value="Ankyrin repeat-containing domain"/>
    <property type="match status" value="1"/>
</dbReference>
<evidence type="ECO:0000256" key="1">
    <source>
        <dbReference type="PROSITE-ProRule" id="PRU00023"/>
    </source>
</evidence>
<feature type="repeat" description="ANK" evidence="1">
    <location>
        <begin position="44"/>
        <end position="76"/>
    </location>
</feature>
<dbReference type="EMBL" id="LJBN01000010">
    <property type="protein sequence ID" value="OOQ91288.1"/>
    <property type="molecule type" value="Genomic_DNA"/>
</dbReference>
<dbReference type="Proteomes" id="UP000190744">
    <property type="component" value="Unassembled WGS sequence"/>
</dbReference>
<comment type="caution">
    <text evidence="2">The sequence shown here is derived from an EMBL/GenBank/DDBJ whole genome shotgun (WGS) entry which is preliminary data.</text>
</comment>
<dbReference type="AlphaFoldDB" id="A0A1S9S275"/>
<dbReference type="InterPro" id="IPR002110">
    <property type="entry name" value="Ankyrin_rpt"/>
</dbReference>
<organism evidence="2 3">
    <name type="scientific">Penicillium brasilianum</name>
    <dbReference type="NCBI Taxonomy" id="104259"/>
    <lineage>
        <taxon>Eukaryota</taxon>
        <taxon>Fungi</taxon>
        <taxon>Dikarya</taxon>
        <taxon>Ascomycota</taxon>
        <taxon>Pezizomycotina</taxon>
        <taxon>Eurotiomycetes</taxon>
        <taxon>Eurotiomycetidae</taxon>
        <taxon>Eurotiales</taxon>
        <taxon>Aspergillaceae</taxon>
        <taxon>Penicillium</taxon>
    </lineage>
</organism>
<evidence type="ECO:0000313" key="2">
    <source>
        <dbReference type="EMBL" id="OOQ91288.1"/>
    </source>
</evidence>
<accession>A0A1S9S275</accession>
<dbReference type="InterPro" id="IPR036770">
    <property type="entry name" value="Ankyrin_rpt-contain_sf"/>
</dbReference>
<evidence type="ECO:0000313" key="3">
    <source>
        <dbReference type="Proteomes" id="UP000190744"/>
    </source>
</evidence>
<keyword evidence="1" id="KW-0040">ANK repeat</keyword>
<dbReference type="PROSITE" id="PS50088">
    <property type="entry name" value="ANK_REPEAT"/>
    <property type="match status" value="1"/>
</dbReference>
<reference evidence="3" key="1">
    <citation type="submission" date="2015-09" db="EMBL/GenBank/DDBJ databases">
        <authorList>
            <person name="Fill T.P."/>
            <person name="Baretta J.F."/>
            <person name="de Almeida L.G."/>
            <person name="Rocha M."/>
            <person name="de Souza D.H."/>
            <person name="Malavazi I."/>
            <person name="Cerdeira L.T."/>
            <person name="Hong H."/>
            <person name="Samborskyy M."/>
            <person name="de Vasconcelos A.T."/>
            <person name="Leadlay P."/>
            <person name="Rodrigues-Filho E."/>
        </authorList>
    </citation>
    <scope>NUCLEOTIDE SEQUENCE [LARGE SCALE GENOMIC DNA]</scope>
    <source>
        <strain evidence="3">LaBioMMi 136</strain>
    </source>
</reference>
<dbReference type="PROSITE" id="PS51257">
    <property type="entry name" value="PROKAR_LIPOPROTEIN"/>
    <property type="match status" value="1"/>
</dbReference>
<proteinExistence type="predicted"/>
<gene>
    <name evidence="2" type="ORF">PEBR_00432</name>
</gene>
<sequence>MQTVRLRYGPVNGAIYGCKGSPNLKLVAFLLERGADQNTFNPTAKLTPLQIAVQMKSVALAKLLVERGADVGASRLVQKRISRIPLLQVAVEGRSIPMVHLLPKNGLNREYVYRGRKVEIKGDTVEGGDSQVCFQREMQDLRSINDENGYVVLMGDRVDDSRPVVGKQAQGKMMSTGALEVFIERKIRVM</sequence>
<name>A0A1S9S275_PENBI</name>
<dbReference type="PROSITE" id="PS50297">
    <property type="entry name" value="ANK_REP_REGION"/>
    <property type="match status" value="1"/>
</dbReference>
<dbReference type="SUPFAM" id="SSF48403">
    <property type="entry name" value="Ankyrin repeat"/>
    <property type="match status" value="1"/>
</dbReference>
<dbReference type="Pfam" id="PF00023">
    <property type="entry name" value="Ank"/>
    <property type="match status" value="1"/>
</dbReference>
<protein>
    <submittedName>
        <fullName evidence="2">Uncharacterized protein</fullName>
    </submittedName>
</protein>